<dbReference type="InterPro" id="IPR007694">
    <property type="entry name" value="DNA_helicase_DnaB-like_C"/>
</dbReference>
<keyword evidence="3" id="KW-0067">ATP-binding</keyword>
<keyword evidence="3" id="KW-0378">Hydrolase</keyword>
<protein>
    <submittedName>
        <fullName evidence="3">DnaB helicase-like protein</fullName>
    </submittedName>
</protein>
<dbReference type="Proteomes" id="UP000266906">
    <property type="component" value="Unassembled WGS sequence"/>
</dbReference>
<dbReference type="SMART" id="SM00382">
    <property type="entry name" value="AAA"/>
    <property type="match status" value="1"/>
</dbReference>
<organism evidence="3 4">
    <name type="scientific">Kitasatospora cineracea</name>
    <dbReference type="NCBI Taxonomy" id="88074"/>
    <lineage>
        <taxon>Bacteria</taxon>
        <taxon>Bacillati</taxon>
        <taxon>Actinomycetota</taxon>
        <taxon>Actinomycetes</taxon>
        <taxon>Kitasatosporales</taxon>
        <taxon>Streptomycetaceae</taxon>
        <taxon>Kitasatospora</taxon>
    </lineage>
</organism>
<evidence type="ECO:0000259" key="2">
    <source>
        <dbReference type="PROSITE" id="PS51199"/>
    </source>
</evidence>
<proteinExistence type="predicted"/>
<feature type="domain" description="SF4 helicase" evidence="2">
    <location>
        <begin position="11"/>
        <end position="260"/>
    </location>
</feature>
<dbReference type="GO" id="GO:0006269">
    <property type="term" value="P:DNA replication, synthesis of primer"/>
    <property type="evidence" value="ECO:0007669"/>
    <property type="project" value="UniProtKB-KW"/>
</dbReference>
<dbReference type="EMBL" id="RKQG01000006">
    <property type="protein sequence ID" value="RPE26604.1"/>
    <property type="molecule type" value="Genomic_DNA"/>
</dbReference>
<keyword evidence="3" id="KW-0347">Helicase</keyword>
<dbReference type="AlphaFoldDB" id="A0A3N4RRA3"/>
<reference evidence="3 4" key="1">
    <citation type="submission" date="2018-11" db="EMBL/GenBank/DDBJ databases">
        <title>Sequencing the genomes of 1000 actinobacteria strains.</title>
        <authorList>
            <person name="Klenk H.-P."/>
        </authorList>
    </citation>
    <scope>NUCLEOTIDE SEQUENCE [LARGE SCALE GENOMIC DNA]</scope>
    <source>
        <strain evidence="3 4">DSM 44781</strain>
    </source>
</reference>
<evidence type="ECO:0000256" key="1">
    <source>
        <dbReference type="ARBA" id="ARBA00022515"/>
    </source>
</evidence>
<keyword evidence="1" id="KW-0639">Primosome</keyword>
<sequence length="260" mass="27372">MTTMTLADGPGPTEPLPVLTGLSDLDDLTGPLPRGKLTVLAGRPSAGTSALALTIALNANATGRTAAFVNLQAGAEALKIAMLSATAGINADRPESLNPGRIDRMHRAGEFLKGRPLLSWTPEGTPVLRGIRNTLANHTVDVLLVDDVGLLSPHSRYDATAVKELAGLAAADNVALVLTAHLRPTRDGYHLPPTTDDLYDPELAAAADALVLLHRPNFEGGAPKRGSEVDLIAVKGWPRTGTATVRFEPEYHRMVDLPNA</sequence>
<dbReference type="SUPFAM" id="SSF52540">
    <property type="entry name" value="P-loop containing nucleoside triphosphate hydrolases"/>
    <property type="match status" value="1"/>
</dbReference>
<keyword evidence="4" id="KW-1185">Reference proteome</keyword>
<dbReference type="Pfam" id="PF03796">
    <property type="entry name" value="DnaB_C"/>
    <property type="match status" value="1"/>
</dbReference>
<dbReference type="InterPro" id="IPR027417">
    <property type="entry name" value="P-loop_NTPase"/>
</dbReference>
<dbReference type="GO" id="GO:1990077">
    <property type="term" value="C:primosome complex"/>
    <property type="evidence" value="ECO:0007669"/>
    <property type="project" value="UniProtKB-KW"/>
</dbReference>
<dbReference type="GO" id="GO:0003678">
    <property type="term" value="F:DNA helicase activity"/>
    <property type="evidence" value="ECO:0007669"/>
    <property type="project" value="InterPro"/>
</dbReference>
<keyword evidence="3" id="KW-0547">Nucleotide-binding</keyword>
<dbReference type="InterPro" id="IPR003593">
    <property type="entry name" value="AAA+_ATPase"/>
</dbReference>
<dbReference type="GO" id="GO:0005829">
    <property type="term" value="C:cytosol"/>
    <property type="evidence" value="ECO:0007669"/>
    <property type="project" value="TreeGrafter"/>
</dbReference>
<dbReference type="PROSITE" id="PS51199">
    <property type="entry name" value="SF4_HELICASE"/>
    <property type="match status" value="1"/>
</dbReference>
<dbReference type="GO" id="GO:0005524">
    <property type="term" value="F:ATP binding"/>
    <property type="evidence" value="ECO:0007669"/>
    <property type="project" value="InterPro"/>
</dbReference>
<evidence type="ECO:0000313" key="3">
    <source>
        <dbReference type="EMBL" id="RPE26604.1"/>
    </source>
</evidence>
<dbReference type="Gene3D" id="3.40.50.300">
    <property type="entry name" value="P-loop containing nucleotide triphosphate hydrolases"/>
    <property type="match status" value="1"/>
</dbReference>
<name>A0A3N4RRA3_9ACTN</name>
<evidence type="ECO:0000313" key="4">
    <source>
        <dbReference type="Proteomes" id="UP000266906"/>
    </source>
</evidence>
<dbReference type="PANTHER" id="PTHR30153">
    <property type="entry name" value="REPLICATIVE DNA HELICASE DNAB"/>
    <property type="match status" value="1"/>
</dbReference>
<comment type="caution">
    <text evidence="3">The sequence shown here is derived from an EMBL/GenBank/DDBJ whole genome shotgun (WGS) entry which is preliminary data.</text>
</comment>
<dbReference type="PANTHER" id="PTHR30153:SF2">
    <property type="entry name" value="REPLICATIVE DNA HELICASE"/>
    <property type="match status" value="1"/>
</dbReference>
<gene>
    <name evidence="3" type="ORF">EDD38_7665</name>
</gene>
<accession>A0A3N4RRA3</accession>